<dbReference type="InterPro" id="IPR051534">
    <property type="entry name" value="CBASS_pafABC_assoc_protein"/>
</dbReference>
<keyword evidence="1" id="KW-0805">Transcription regulation</keyword>
<keyword evidence="6" id="KW-1185">Reference proteome</keyword>
<evidence type="ECO:0000256" key="3">
    <source>
        <dbReference type="ARBA" id="ARBA00023163"/>
    </source>
</evidence>
<dbReference type="GO" id="GO:0003700">
    <property type="term" value="F:DNA-binding transcription factor activity"/>
    <property type="evidence" value="ECO:0007669"/>
    <property type="project" value="InterPro"/>
</dbReference>
<dbReference type="RefSeq" id="WP_091787737.1">
    <property type="nucleotide sequence ID" value="NZ_LT629711.1"/>
</dbReference>
<sequence>MANTSSRTLRLLSLLQTHRFWAGPELADRLEVSERTLRRDVERLRELGYPVDSVRGVEGGYQLGAGATMPPLTVDEDEAIAMVVALNGAAQLTAGALSEASVSALSKVVQVLPPKLRRRAEALRAVTDDSPFSEAPAVHADVLAAVAQATRDTERIRFTYEARGGQGAGEAVRRHVEPHRLVTVGRRWYLLGYDLDRQDWRSFRLDRLTEPFGTRSRFRPREVPGGDAAAYVRKGLSRNETRVVVRARVQAPAEQVERRTGRWARVTPVDDETCLLEMDAVHPGWAAFGLGVVEAPFTLEQATPEVLDVLRTWSARFAAAADGAR</sequence>
<dbReference type="SUPFAM" id="SSF46785">
    <property type="entry name" value="Winged helix' DNA-binding domain"/>
    <property type="match status" value="1"/>
</dbReference>
<name>A0A1H0UBT5_9MICO</name>
<dbReference type="InterPro" id="IPR013196">
    <property type="entry name" value="HTH_11"/>
</dbReference>
<feature type="domain" description="HTH deoR-type" evidence="4">
    <location>
        <begin position="4"/>
        <end position="63"/>
    </location>
</feature>
<dbReference type="PROSITE" id="PS00894">
    <property type="entry name" value="HTH_DEOR_1"/>
    <property type="match status" value="1"/>
</dbReference>
<dbReference type="PROSITE" id="PS51000">
    <property type="entry name" value="HTH_DEOR_2"/>
    <property type="match status" value="1"/>
</dbReference>
<dbReference type="InterPro" id="IPR036388">
    <property type="entry name" value="WH-like_DNA-bd_sf"/>
</dbReference>
<dbReference type="AlphaFoldDB" id="A0A1H0UBT5"/>
<dbReference type="PROSITE" id="PS52050">
    <property type="entry name" value="WYL"/>
    <property type="match status" value="1"/>
</dbReference>
<dbReference type="PANTHER" id="PTHR34580:SF3">
    <property type="entry name" value="PROTEIN PAFB"/>
    <property type="match status" value="1"/>
</dbReference>
<dbReference type="Pfam" id="PF13280">
    <property type="entry name" value="WYL"/>
    <property type="match status" value="1"/>
</dbReference>
<reference evidence="6" key="1">
    <citation type="submission" date="2016-10" db="EMBL/GenBank/DDBJ databases">
        <authorList>
            <person name="Varghese N."/>
            <person name="Submissions S."/>
        </authorList>
    </citation>
    <scope>NUCLEOTIDE SEQUENCE [LARGE SCALE GENOMIC DNA]</scope>
    <source>
        <strain evidence="6">DSM 22329</strain>
    </source>
</reference>
<evidence type="ECO:0000313" key="5">
    <source>
        <dbReference type="EMBL" id="SDP63510.1"/>
    </source>
</evidence>
<dbReference type="InterPro" id="IPR001034">
    <property type="entry name" value="DeoR_HTH"/>
</dbReference>
<evidence type="ECO:0000259" key="4">
    <source>
        <dbReference type="PROSITE" id="PS51000"/>
    </source>
</evidence>
<dbReference type="Pfam" id="PF08279">
    <property type="entry name" value="HTH_11"/>
    <property type="match status" value="1"/>
</dbReference>
<dbReference type="InterPro" id="IPR018356">
    <property type="entry name" value="Tscrpt_reg_HTH_DeoR_CS"/>
</dbReference>
<keyword evidence="2 5" id="KW-0238">DNA-binding</keyword>
<accession>A0A1H0UBT5</accession>
<dbReference type="STRING" id="443156.SAMN04489867_3230"/>
<gene>
    <name evidence="5" type="ORF">SAMN04489867_3230</name>
</gene>
<organism evidence="5 6">
    <name type="scientific">Pedococcus dokdonensis</name>
    <dbReference type="NCBI Taxonomy" id="443156"/>
    <lineage>
        <taxon>Bacteria</taxon>
        <taxon>Bacillati</taxon>
        <taxon>Actinomycetota</taxon>
        <taxon>Actinomycetes</taxon>
        <taxon>Micrococcales</taxon>
        <taxon>Intrasporangiaceae</taxon>
        <taxon>Pedococcus</taxon>
    </lineage>
</organism>
<dbReference type="GO" id="GO:0003677">
    <property type="term" value="F:DNA binding"/>
    <property type="evidence" value="ECO:0007669"/>
    <property type="project" value="UniProtKB-KW"/>
</dbReference>
<proteinExistence type="predicted"/>
<evidence type="ECO:0000256" key="1">
    <source>
        <dbReference type="ARBA" id="ARBA00023015"/>
    </source>
</evidence>
<dbReference type="Proteomes" id="UP000199077">
    <property type="component" value="Chromosome I"/>
</dbReference>
<evidence type="ECO:0000256" key="2">
    <source>
        <dbReference type="ARBA" id="ARBA00023125"/>
    </source>
</evidence>
<dbReference type="Gene3D" id="1.10.10.10">
    <property type="entry name" value="Winged helix-like DNA-binding domain superfamily/Winged helix DNA-binding domain"/>
    <property type="match status" value="1"/>
</dbReference>
<protein>
    <submittedName>
        <fullName evidence="5">Predicted DNA-binding transcriptional regulator YafY, contains an HTH and WYL domains</fullName>
    </submittedName>
</protein>
<dbReference type="PANTHER" id="PTHR34580">
    <property type="match status" value="1"/>
</dbReference>
<dbReference type="EMBL" id="LT629711">
    <property type="protein sequence ID" value="SDP63510.1"/>
    <property type="molecule type" value="Genomic_DNA"/>
</dbReference>
<dbReference type="InterPro" id="IPR026881">
    <property type="entry name" value="WYL_dom"/>
</dbReference>
<keyword evidence="3" id="KW-0804">Transcription</keyword>
<evidence type="ECO:0000313" key="6">
    <source>
        <dbReference type="Proteomes" id="UP000199077"/>
    </source>
</evidence>
<dbReference type="OrthoDB" id="8555652at2"/>
<dbReference type="InterPro" id="IPR036390">
    <property type="entry name" value="WH_DNA-bd_sf"/>
</dbReference>